<gene>
    <name evidence="2" type="ORF">MOV92_24775</name>
</gene>
<proteinExistence type="predicted"/>
<dbReference type="Proteomes" id="UP000829194">
    <property type="component" value="Chromosome"/>
</dbReference>
<sequence length="67" mass="6942">MTAIKKPPKQAAAMGGANAPGPDASAMPAVGHLPDPGRSLENAGGNRPRDAGIDCTKPYKLRRFTNE</sequence>
<dbReference type="EMBL" id="CP093547">
    <property type="protein sequence ID" value="UNP29627.1"/>
    <property type="molecule type" value="Genomic_DNA"/>
</dbReference>
<feature type="compositionally biased region" description="Low complexity" evidence="1">
    <location>
        <begin position="9"/>
        <end position="24"/>
    </location>
</feature>
<evidence type="ECO:0000313" key="3">
    <source>
        <dbReference type="Proteomes" id="UP000829194"/>
    </source>
</evidence>
<feature type="region of interest" description="Disordered" evidence="1">
    <location>
        <begin position="1"/>
        <end position="54"/>
    </location>
</feature>
<accession>A0ABY3XAH9</accession>
<name>A0ABY3XAH9_9GAMM</name>
<organism evidence="2 3">
    <name type="scientific">Lysobacter gummosus</name>
    <dbReference type="NCBI Taxonomy" id="262324"/>
    <lineage>
        <taxon>Bacteria</taxon>
        <taxon>Pseudomonadati</taxon>
        <taxon>Pseudomonadota</taxon>
        <taxon>Gammaproteobacteria</taxon>
        <taxon>Lysobacterales</taxon>
        <taxon>Lysobacteraceae</taxon>
        <taxon>Lysobacter</taxon>
    </lineage>
</organism>
<dbReference type="RefSeq" id="WP_148649145.1">
    <property type="nucleotide sequence ID" value="NZ_CP011131.1"/>
</dbReference>
<reference evidence="2 3" key="1">
    <citation type="submission" date="2022-03" db="EMBL/GenBank/DDBJ databases">
        <title>Complete genome sequence of Lysobacter capsici VKM B-2533 and Lysobacter gummosus 10.1.1, promising sources of lytic agents.</title>
        <authorList>
            <person name="Tarlachkov S.V."/>
            <person name="Kudryakova I.V."/>
            <person name="Afoshin A.S."/>
            <person name="Leontyevskaya E.A."/>
            <person name="Leontyevskaya N.V."/>
        </authorList>
    </citation>
    <scope>NUCLEOTIDE SEQUENCE [LARGE SCALE GENOMIC DNA]</scope>
    <source>
        <strain evidence="2 3">10.1.1</strain>
    </source>
</reference>
<evidence type="ECO:0000313" key="2">
    <source>
        <dbReference type="EMBL" id="UNP29627.1"/>
    </source>
</evidence>
<keyword evidence="3" id="KW-1185">Reference proteome</keyword>
<protein>
    <submittedName>
        <fullName evidence="2">Uncharacterized protein</fullName>
    </submittedName>
</protein>
<evidence type="ECO:0000256" key="1">
    <source>
        <dbReference type="SAM" id="MobiDB-lite"/>
    </source>
</evidence>